<dbReference type="Proteomes" id="UP000332933">
    <property type="component" value="Unassembled WGS sequence"/>
</dbReference>
<feature type="transmembrane region" description="Helical" evidence="1">
    <location>
        <begin position="298"/>
        <end position="321"/>
    </location>
</feature>
<keyword evidence="1" id="KW-0812">Transmembrane</keyword>
<evidence type="ECO:0000256" key="1">
    <source>
        <dbReference type="SAM" id="Phobius"/>
    </source>
</evidence>
<dbReference type="EMBL" id="CAADRA010005124">
    <property type="protein sequence ID" value="VFT85364.1"/>
    <property type="molecule type" value="Genomic_DNA"/>
</dbReference>
<evidence type="ECO:0000313" key="2">
    <source>
        <dbReference type="EMBL" id="KAF0701032.1"/>
    </source>
</evidence>
<keyword evidence="1" id="KW-1133">Transmembrane helix</keyword>
<sequence>MPQPTKVQSETPPRARARGNSLESIELKHFLSRPVFVVTFVKHIVSALYYVIVCYLNATTNHKNLQIVQAYAPNAMSIIMAGFALLHLHGLVWVSSPRHCFSSFSFVHVDHYFSAATQLTLFHLVDVFCQTYQAARASQFLLDRPRAFGFLVVVALNCLVTPWFLLSKHKVVCTTVARRPSLHSSKASLAFFSPSSFQTYVCLVPALQLTLYPHGYQFDLQFTIQLVRAGRYLLVSSPLDLVTKFVIQYSSYAAQRKLVSSMMCVVTTQVVKAGETTTAAHVSQHLFQLEVHRHRGRLLYAMASSVWGVTIAILSIVANWGREPCPSTCILQVAPWRTLTCQCAHVQINCVTQAIVPSDSIDAYLGPDPLGTSLHCIDVRRCALVQHRTGVCRLDVISCGELLCLWNMNIFICVSVTSDKIIVRDTPEYTPSIDLVGTNTCMVKLTNMTAKEQHGMGFHPRRPSKSIFQTMANKAPDAAPWYQDESDVVQAIARAVDGYKGQVAERCHVIPRGMVVYSVDYDNTFRTESSCGTCTRLSNKTVKGRLRDLCQVMDEEDDHGIDRLMVAGVHHIELALEDGAGVQYELDVLVVVESIDVKLASSACVWDHDSGHLVGNWVGNDESLYVTWEDKKMAARFVPHPANVIPTTVNNEYLTKNVDGTPFARMCPSSPITCSLGDGKNQLELMVLVAAHLAQDETYFPRVVPEALLQQAKASYFMSLFGDEDLAVRHASDLVDLVLYVDNKAEY</sequence>
<feature type="transmembrane region" description="Helical" evidence="1">
    <location>
        <begin position="147"/>
        <end position="166"/>
    </location>
</feature>
<protein>
    <submittedName>
        <fullName evidence="3">Aste57867_8478 protein</fullName>
    </submittedName>
</protein>
<reference evidence="3 4" key="1">
    <citation type="submission" date="2019-03" db="EMBL/GenBank/DDBJ databases">
        <authorList>
            <person name="Gaulin E."/>
            <person name="Dumas B."/>
        </authorList>
    </citation>
    <scope>NUCLEOTIDE SEQUENCE [LARGE SCALE GENOMIC DNA]</scope>
    <source>
        <strain evidence="3">CBS 568.67</strain>
    </source>
</reference>
<reference evidence="2" key="2">
    <citation type="submission" date="2019-06" db="EMBL/GenBank/DDBJ databases">
        <title>Genomics analysis of Aphanomyces spp. identifies a new class of oomycete effector associated with host adaptation.</title>
        <authorList>
            <person name="Gaulin E."/>
        </authorList>
    </citation>
    <scope>NUCLEOTIDE SEQUENCE</scope>
    <source>
        <strain evidence="2">CBS 578.67</strain>
    </source>
</reference>
<feature type="transmembrane region" description="Helical" evidence="1">
    <location>
        <begin position="35"/>
        <end position="58"/>
    </location>
</feature>
<evidence type="ECO:0000313" key="3">
    <source>
        <dbReference type="EMBL" id="VFT85364.1"/>
    </source>
</evidence>
<dbReference type="AlphaFoldDB" id="A0A485KKD9"/>
<feature type="transmembrane region" description="Helical" evidence="1">
    <location>
        <begin position="70"/>
        <end position="94"/>
    </location>
</feature>
<organism evidence="3 4">
    <name type="scientific">Aphanomyces stellatus</name>
    <dbReference type="NCBI Taxonomy" id="120398"/>
    <lineage>
        <taxon>Eukaryota</taxon>
        <taxon>Sar</taxon>
        <taxon>Stramenopiles</taxon>
        <taxon>Oomycota</taxon>
        <taxon>Saprolegniomycetes</taxon>
        <taxon>Saprolegniales</taxon>
        <taxon>Verrucalvaceae</taxon>
        <taxon>Aphanomyces</taxon>
    </lineage>
</organism>
<proteinExistence type="predicted"/>
<name>A0A485KKD9_9STRA</name>
<keyword evidence="4" id="KW-1185">Reference proteome</keyword>
<keyword evidence="1" id="KW-0472">Membrane</keyword>
<dbReference type="EMBL" id="VJMH01005103">
    <property type="protein sequence ID" value="KAF0701032.1"/>
    <property type="molecule type" value="Genomic_DNA"/>
</dbReference>
<evidence type="ECO:0000313" key="4">
    <source>
        <dbReference type="Proteomes" id="UP000332933"/>
    </source>
</evidence>
<accession>A0A485KKD9</accession>
<gene>
    <name evidence="3" type="primary">Aste57867_8478</name>
    <name evidence="2" type="ORF">As57867_008446</name>
    <name evidence="3" type="ORF">ASTE57867_8478</name>
</gene>